<evidence type="ECO:0000256" key="3">
    <source>
        <dbReference type="PROSITE-ProRule" id="PRU00023"/>
    </source>
</evidence>
<keyword evidence="1" id="KW-0677">Repeat</keyword>
<dbReference type="SMART" id="SM00248">
    <property type="entry name" value="ANK"/>
    <property type="match status" value="3"/>
</dbReference>
<organism evidence="4 5">
    <name type="scientific">Phytophthora rubi</name>
    <dbReference type="NCBI Taxonomy" id="129364"/>
    <lineage>
        <taxon>Eukaryota</taxon>
        <taxon>Sar</taxon>
        <taxon>Stramenopiles</taxon>
        <taxon>Oomycota</taxon>
        <taxon>Peronosporomycetes</taxon>
        <taxon>Peronosporales</taxon>
        <taxon>Peronosporaceae</taxon>
        <taxon>Phytophthora</taxon>
    </lineage>
</organism>
<reference evidence="4 5" key="1">
    <citation type="submission" date="2018-09" db="EMBL/GenBank/DDBJ databases">
        <title>Genomic investigation of the strawberry pathogen Phytophthora fragariae indicates pathogenicity is determined by transcriptional variation in three key races.</title>
        <authorList>
            <person name="Adams T.M."/>
            <person name="Armitage A.D."/>
            <person name="Sobczyk M.K."/>
            <person name="Bates H.J."/>
            <person name="Dunwell J.M."/>
            <person name="Nellist C.F."/>
            <person name="Harrison R.J."/>
        </authorList>
    </citation>
    <scope>NUCLEOTIDE SEQUENCE [LARGE SCALE GENOMIC DNA]</scope>
    <source>
        <strain evidence="4 5">SCRP324</strain>
    </source>
</reference>
<dbReference type="Pfam" id="PF12796">
    <property type="entry name" value="Ank_2"/>
    <property type="match status" value="1"/>
</dbReference>
<protein>
    <submittedName>
        <fullName evidence="4">Uncharacterized protein</fullName>
    </submittedName>
</protein>
<dbReference type="EMBL" id="QXFU01001088">
    <property type="protein sequence ID" value="KAE9011095.1"/>
    <property type="molecule type" value="Genomic_DNA"/>
</dbReference>
<feature type="repeat" description="ANK" evidence="3">
    <location>
        <begin position="105"/>
        <end position="137"/>
    </location>
</feature>
<feature type="repeat" description="ANK" evidence="3">
    <location>
        <begin position="138"/>
        <end position="162"/>
    </location>
</feature>
<accession>A0A6A3KZS8</accession>
<dbReference type="OrthoDB" id="78539at2759"/>
<evidence type="ECO:0000313" key="5">
    <source>
        <dbReference type="Proteomes" id="UP000435112"/>
    </source>
</evidence>
<dbReference type="PANTHER" id="PTHR24201:SF16">
    <property type="entry name" value="ANKYRIN-1-LIKE-RELATED"/>
    <property type="match status" value="1"/>
</dbReference>
<dbReference type="PROSITE" id="PS50297">
    <property type="entry name" value="ANK_REP_REGION"/>
    <property type="match status" value="3"/>
</dbReference>
<proteinExistence type="predicted"/>
<dbReference type="Gene3D" id="1.25.40.20">
    <property type="entry name" value="Ankyrin repeat-containing domain"/>
    <property type="match status" value="1"/>
</dbReference>
<evidence type="ECO:0000313" key="4">
    <source>
        <dbReference type="EMBL" id="KAE9011095.1"/>
    </source>
</evidence>
<dbReference type="AlphaFoldDB" id="A0A6A3KZS8"/>
<evidence type="ECO:0000256" key="2">
    <source>
        <dbReference type="ARBA" id="ARBA00023043"/>
    </source>
</evidence>
<evidence type="ECO:0000256" key="1">
    <source>
        <dbReference type="ARBA" id="ARBA00022737"/>
    </source>
</evidence>
<dbReference type="InterPro" id="IPR036770">
    <property type="entry name" value="Ankyrin_rpt-contain_sf"/>
</dbReference>
<dbReference type="PROSITE" id="PS50088">
    <property type="entry name" value="ANK_REPEAT"/>
    <property type="match status" value="3"/>
</dbReference>
<dbReference type="InterPro" id="IPR002110">
    <property type="entry name" value="Ankyrin_rpt"/>
</dbReference>
<dbReference type="PRINTS" id="PR01415">
    <property type="entry name" value="ANKYRIN"/>
</dbReference>
<dbReference type="InterPro" id="IPR050776">
    <property type="entry name" value="Ank_Repeat/CDKN_Inhibitor"/>
</dbReference>
<dbReference type="Proteomes" id="UP000435112">
    <property type="component" value="Unassembled WGS sequence"/>
</dbReference>
<gene>
    <name evidence="4" type="ORF">PR002_g15190</name>
</gene>
<name>A0A6A3KZS8_9STRA</name>
<keyword evidence="2 3" id="KW-0040">ANK repeat</keyword>
<dbReference type="GO" id="GO:0005634">
    <property type="term" value="C:nucleus"/>
    <property type="evidence" value="ECO:0007669"/>
    <property type="project" value="TreeGrafter"/>
</dbReference>
<dbReference type="SUPFAM" id="SSF48403">
    <property type="entry name" value="Ankyrin repeat"/>
    <property type="match status" value="1"/>
</dbReference>
<feature type="repeat" description="ANK" evidence="3">
    <location>
        <begin position="72"/>
        <end position="104"/>
    </location>
</feature>
<sequence>MKASGTSLWEACCTSLEEAKHVCARRDWGRKDLIEGVVRVAAEGKLDILEWLCTEGEELEMSDLVNSQSEVLGVSPLYVAARRGRLQVIEWLVGHGARLNEKNEAGRTALHAAAEGGHEDVVALLLTCGADANCSDNSGWTALGYASVAGHIDVVKQLVAHGGGGTDNETKTATGKGGGRSEIANYSEYLIDPGDIQLESSLRDGVGGVWLGSPVEVKMVKREDVLDTLDRWSAMRHPHVERDHE</sequence>
<comment type="caution">
    <text evidence="4">The sequence shown here is derived from an EMBL/GenBank/DDBJ whole genome shotgun (WGS) entry which is preliminary data.</text>
</comment>
<dbReference type="PANTHER" id="PTHR24201">
    <property type="entry name" value="ANK_REP_REGION DOMAIN-CONTAINING PROTEIN"/>
    <property type="match status" value="1"/>
</dbReference>